<keyword evidence="3" id="KW-0472">Membrane</keyword>
<keyword evidence="3" id="KW-0812">Transmembrane</keyword>
<dbReference type="PANTHER" id="PTHR35255">
    <property type="entry name" value="TRANSMEMBRANE PROTEIN 71"/>
    <property type="match status" value="1"/>
</dbReference>
<accession>A0ABM3Y7Z1</accession>
<dbReference type="GeneID" id="103112470"/>
<reference evidence="2" key="1">
    <citation type="submission" date="2025-05" db="UniProtKB">
        <authorList>
            <consortium name="RefSeq"/>
        </authorList>
    </citation>
    <scope>NUCLEOTIDE SEQUENCE [LARGE SCALE GENOMIC DNA]</scope>
</reference>
<gene>
    <name evidence="3" type="primary">TMEM71</name>
</gene>
<dbReference type="Pfam" id="PF15121">
    <property type="entry name" value="TMEM71"/>
    <property type="match status" value="1"/>
</dbReference>
<organism evidence="2 3">
    <name type="scientific">Erinaceus europaeus</name>
    <name type="common">Western European hedgehog</name>
    <dbReference type="NCBI Taxonomy" id="9365"/>
    <lineage>
        <taxon>Eukaryota</taxon>
        <taxon>Metazoa</taxon>
        <taxon>Chordata</taxon>
        <taxon>Craniata</taxon>
        <taxon>Vertebrata</taxon>
        <taxon>Euteleostomi</taxon>
        <taxon>Mammalia</taxon>
        <taxon>Eutheria</taxon>
        <taxon>Laurasiatheria</taxon>
        <taxon>Eulipotyphla</taxon>
        <taxon>Erinaceidae</taxon>
        <taxon>Erinaceinae</taxon>
        <taxon>Erinaceus</taxon>
    </lineage>
</organism>
<proteinExistence type="predicted"/>
<keyword evidence="2" id="KW-1185">Reference proteome</keyword>
<dbReference type="InterPro" id="IPR027975">
    <property type="entry name" value="TMEM71"/>
</dbReference>
<dbReference type="PANTHER" id="PTHR35255:SF1">
    <property type="entry name" value="TRANSMEMBRANE PROTEIN 71"/>
    <property type="match status" value="1"/>
</dbReference>
<reference evidence="3" key="2">
    <citation type="submission" date="2025-08" db="UniProtKB">
        <authorList>
            <consortium name="RefSeq"/>
        </authorList>
    </citation>
    <scope>IDENTIFICATION</scope>
</reference>
<sequence length="306" mass="33878">MYGVSPLMSTPAASSSGSESKREYSGKLSPTCTFPSFDYDFLNSDNSFECCSIDPLTGSLSTCRRSPRLLSNGYYVWTENSFFCDKDGTVTLSPSQTRVLYKENLVRIFRKKKRSRHSFSSVFNLTSPKSWLNGSIFDEADSSPGGDIWLEQVRRLETHHLSESGGDADCSLTGDWESEVLNAEFVKASTSSYPSSQTSRESPQDSSLQSHLGLSEHFQGNLSDHSKTTLLQEALLQVIFLVACLIMSACARWFLEGVSASVCTCSVVITIGYVGKSLFLSLARYFKATSCAWFAKIQQPFRKVSD</sequence>
<feature type="region of interest" description="Disordered" evidence="1">
    <location>
        <begin position="1"/>
        <end position="26"/>
    </location>
</feature>
<name>A0ABM3Y7Z1_ERIEU</name>
<dbReference type="Proteomes" id="UP001652624">
    <property type="component" value="Chromosome 1"/>
</dbReference>
<dbReference type="RefSeq" id="XP_060057192.1">
    <property type="nucleotide sequence ID" value="XM_060201209.1"/>
</dbReference>
<protein>
    <submittedName>
        <fullName evidence="3">Transmembrane protein 71</fullName>
    </submittedName>
</protein>
<evidence type="ECO:0000313" key="2">
    <source>
        <dbReference type="Proteomes" id="UP001652624"/>
    </source>
</evidence>
<evidence type="ECO:0000256" key="1">
    <source>
        <dbReference type="SAM" id="MobiDB-lite"/>
    </source>
</evidence>
<evidence type="ECO:0000313" key="3">
    <source>
        <dbReference type="RefSeq" id="XP_060057192.1"/>
    </source>
</evidence>